<sequence>MARVERQGSLAMIRDVRNFTYRTRDDCTPGYYDALYEIDAVQSVDLIVSRWTAEAIAHVFLSFGFLDGRYLAISIETRRRRGQRYSPYAGFLPIYDLVYVVADERDLLGVRTDVRRERVHLFRADISQATAQALFADYLRRIQELGGQSEFYNTLFNNCTTNILRHIKAVAPEIRFNWKVLLSGYADQYGYELGLLDRSLAFESLKAKSLVARAADAEIDAGFSEAVRARLHSGGAAVG</sequence>
<dbReference type="EMBL" id="QEOB01000003">
    <property type="protein sequence ID" value="PVX85637.1"/>
    <property type="molecule type" value="Genomic_DNA"/>
</dbReference>
<accession>A0ABX5KXU8</accession>
<proteinExistence type="predicted"/>
<evidence type="ECO:0000313" key="2">
    <source>
        <dbReference type="EMBL" id="PVX85637.1"/>
    </source>
</evidence>
<protein>
    <submittedName>
        <fullName evidence="2">Uncharacterized protein DUF4105</fullName>
    </submittedName>
</protein>
<dbReference type="Proteomes" id="UP000245712">
    <property type="component" value="Unassembled WGS sequence"/>
</dbReference>
<reference evidence="2 3" key="1">
    <citation type="submission" date="2018-05" db="EMBL/GenBank/DDBJ databases">
        <title>Genomic Encyclopedia of Type Strains, Phase IV (KMG-V): Genome sequencing to study the core and pangenomes of soil and plant-associated prokaryotes.</title>
        <authorList>
            <person name="Whitman W."/>
        </authorList>
    </citation>
    <scope>NUCLEOTIDE SEQUENCE [LARGE SCALE GENOMIC DNA]</scope>
    <source>
        <strain evidence="2 3">SCZa-39</strain>
    </source>
</reference>
<dbReference type="InterPro" id="IPR025178">
    <property type="entry name" value="Lnb_N"/>
</dbReference>
<organism evidence="2 3">
    <name type="scientific">Paraburkholderia unamae</name>
    <dbReference type="NCBI Taxonomy" id="219649"/>
    <lineage>
        <taxon>Bacteria</taxon>
        <taxon>Pseudomonadati</taxon>
        <taxon>Pseudomonadota</taxon>
        <taxon>Betaproteobacteria</taxon>
        <taxon>Burkholderiales</taxon>
        <taxon>Burkholderiaceae</taxon>
        <taxon>Paraburkholderia</taxon>
    </lineage>
</organism>
<feature type="domain" description="Lnb N-terminal periplasmic" evidence="1">
    <location>
        <begin position="33"/>
        <end position="177"/>
    </location>
</feature>
<dbReference type="Pfam" id="PF13387">
    <property type="entry name" value="Lnb_N"/>
    <property type="match status" value="1"/>
</dbReference>
<evidence type="ECO:0000313" key="3">
    <source>
        <dbReference type="Proteomes" id="UP000245712"/>
    </source>
</evidence>
<keyword evidence="3" id="KW-1185">Reference proteome</keyword>
<evidence type="ECO:0000259" key="1">
    <source>
        <dbReference type="Pfam" id="PF13387"/>
    </source>
</evidence>
<gene>
    <name evidence="2" type="ORF">C7402_103214</name>
</gene>
<name>A0ABX5KXU8_9BURK</name>
<comment type="caution">
    <text evidence="2">The sequence shown here is derived from an EMBL/GenBank/DDBJ whole genome shotgun (WGS) entry which is preliminary data.</text>
</comment>